<comment type="caution">
    <text evidence="3">The sequence shown here is derived from an EMBL/GenBank/DDBJ whole genome shotgun (WGS) entry which is preliminary data.</text>
</comment>
<proteinExistence type="predicted"/>
<keyword evidence="2" id="KW-0472">Membrane</keyword>
<sequence length="120" mass="13788">MREEPLPEVLRSRRQSPDGLETTDRPATLMPDYPYPNLRARLIVPNFEGTGHLYLAALEFRRQLRLRQLQRQREKLVFAAMGLPLLAMLLKLLWSSFSGSSWLANEAHAAPSQGFVGRDW</sequence>
<gene>
    <name evidence="3" type="ORF">DHEL01_v201322</name>
</gene>
<evidence type="ECO:0000256" key="2">
    <source>
        <dbReference type="SAM" id="Phobius"/>
    </source>
</evidence>
<evidence type="ECO:0000313" key="3">
    <source>
        <dbReference type="EMBL" id="POS80272.1"/>
    </source>
</evidence>
<dbReference type="OrthoDB" id="5227498at2759"/>
<organism evidence="3 4">
    <name type="scientific">Diaporthe helianthi</name>
    <dbReference type="NCBI Taxonomy" id="158607"/>
    <lineage>
        <taxon>Eukaryota</taxon>
        <taxon>Fungi</taxon>
        <taxon>Dikarya</taxon>
        <taxon>Ascomycota</taxon>
        <taxon>Pezizomycotina</taxon>
        <taxon>Sordariomycetes</taxon>
        <taxon>Sordariomycetidae</taxon>
        <taxon>Diaporthales</taxon>
        <taxon>Diaporthaceae</taxon>
        <taxon>Diaporthe</taxon>
    </lineage>
</organism>
<keyword evidence="2" id="KW-1133">Transmembrane helix</keyword>
<dbReference type="AlphaFoldDB" id="A0A2P5ICP2"/>
<keyword evidence="2" id="KW-0812">Transmembrane</keyword>
<reference evidence="3" key="1">
    <citation type="submission" date="2017-09" db="EMBL/GenBank/DDBJ databases">
        <title>Polyketide synthases of a Diaporthe helianthi virulent isolate.</title>
        <authorList>
            <person name="Baroncelli R."/>
        </authorList>
    </citation>
    <scope>NUCLEOTIDE SEQUENCE [LARGE SCALE GENOMIC DNA]</scope>
    <source>
        <strain evidence="3">7/96</strain>
    </source>
</reference>
<evidence type="ECO:0000256" key="1">
    <source>
        <dbReference type="SAM" id="MobiDB-lite"/>
    </source>
</evidence>
<dbReference type="Proteomes" id="UP000094444">
    <property type="component" value="Unassembled WGS sequence"/>
</dbReference>
<name>A0A2P5ICP2_DIAHE</name>
<feature type="region of interest" description="Disordered" evidence="1">
    <location>
        <begin position="1"/>
        <end position="28"/>
    </location>
</feature>
<feature type="transmembrane region" description="Helical" evidence="2">
    <location>
        <begin position="76"/>
        <end position="94"/>
    </location>
</feature>
<protein>
    <submittedName>
        <fullName evidence="3">Uncharacterized protein</fullName>
    </submittedName>
</protein>
<evidence type="ECO:0000313" key="4">
    <source>
        <dbReference type="Proteomes" id="UP000094444"/>
    </source>
</evidence>
<dbReference type="InParanoid" id="A0A2P5ICP2"/>
<keyword evidence="4" id="KW-1185">Reference proteome</keyword>
<accession>A0A2P5ICP2</accession>
<dbReference type="EMBL" id="MAVT02000060">
    <property type="protein sequence ID" value="POS80272.1"/>
    <property type="molecule type" value="Genomic_DNA"/>
</dbReference>